<feature type="transmembrane region" description="Helical" evidence="2">
    <location>
        <begin position="134"/>
        <end position="151"/>
    </location>
</feature>
<feature type="transmembrane region" description="Helical" evidence="2">
    <location>
        <begin position="28"/>
        <end position="46"/>
    </location>
</feature>
<gene>
    <name evidence="3" type="ORF">GSF22_20700</name>
</gene>
<feature type="transmembrane region" description="Helical" evidence="2">
    <location>
        <begin position="211"/>
        <end position="238"/>
    </location>
</feature>
<evidence type="ECO:0000256" key="2">
    <source>
        <dbReference type="SAM" id="Phobius"/>
    </source>
</evidence>
<feature type="compositionally biased region" description="Basic and acidic residues" evidence="1">
    <location>
        <begin position="362"/>
        <end position="387"/>
    </location>
</feature>
<feature type="transmembrane region" description="Helical" evidence="2">
    <location>
        <begin position="298"/>
        <end position="318"/>
    </location>
</feature>
<keyword evidence="2" id="KW-0472">Membrane</keyword>
<evidence type="ECO:0000313" key="3">
    <source>
        <dbReference type="EMBL" id="MBO4208409.1"/>
    </source>
</evidence>
<feature type="transmembrane region" description="Helical" evidence="2">
    <location>
        <begin position="58"/>
        <end position="79"/>
    </location>
</feature>
<proteinExistence type="predicted"/>
<keyword evidence="2" id="KW-0812">Transmembrane</keyword>
<evidence type="ECO:0000313" key="4">
    <source>
        <dbReference type="Proteomes" id="UP000823521"/>
    </source>
</evidence>
<reference evidence="3 4" key="1">
    <citation type="submission" date="2019-12" db="EMBL/GenBank/DDBJ databases">
        <title>Whole genome sequencing of endophytic Actinobacterium Micromonospora sp. MPMI6T.</title>
        <authorList>
            <person name="Evv R."/>
            <person name="Podile A.R."/>
        </authorList>
    </citation>
    <scope>NUCLEOTIDE SEQUENCE [LARGE SCALE GENOMIC DNA]</scope>
    <source>
        <strain evidence="3 4">MPMI6</strain>
    </source>
</reference>
<feature type="transmembrane region" description="Helical" evidence="2">
    <location>
        <begin position="274"/>
        <end position="292"/>
    </location>
</feature>
<accession>A0ABS3VV46</accession>
<feature type="region of interest" description="Disordered" evidence="1">
    <location>
        <begin position="328"/>
        <end position="387"/>
    </location>
</feature>
<keyword evidence="4" id="KW-1185">Reference proteome</keyword>
<name>A0ABS3VV46_MICEH</name>
<protein>
    <submittedName>
        <fullName evidence="3">ABC transporter permease</fullName>
    </submittedName>
</protein>
<feature type="transmembrane region" description="Helical" evidence="2">
    <location>
        <begin position="244"/>
        <end position="262"/>
    </location>
</feature>
<feature type="transmembrane region" description="Helical" evidence="2">
    <location>
        <begin position="171"/>
        <end position="190"/>
    </location>
</feature>
<dbReference type="EMBL" id="WVUH01000194">
    <property type="protein sequence ID" value="MBO4208409.1"/>
    <property type="molecule type" value="Genomic_DNA"/>
</dbReference>
<feature type="transmembrane region" description="Helical" evidence="2">
    <location>
        <begin position="110"/>
        <end position="129"/>
    </location>
</feature>
<sequence>MVPAAVLDDVFDDPAHGEPGRDRMAVHLVWEVLLLTVTAVLAVGLYRERPALFEGLGLRTLLVAVVALGLLTLAAGLSLRTAAPNLAVGPVAVASALHFAEQADRGLSEVVGWSSLVAAVGGLALAVVVVGLQVPAWAASLAAAAGVVVYIERRPEPVLLQSDYEPAASAFYLVAGFAALAVLGGYFGTIKAVRRSVGRYRPVGDPAWRRGLVAAVLTTLALVVSTVFAMFGGMLLAANGSGPVVPAPGFDLTLLAFGASLLGGTSAFGRRGGVTGTLLAVVLVTLAARYAVERNWEVSRYALAGVALAVGLLVTRLVESFGRPRSAGERTARWTDGRASTGWSLPPAAPAATWTPVLPEQPAERRPDPWGIERWDPEPGRWDGPDR</sequence>
<organism evidence="3 4">
    <name type="scientific">Micromonospora echinofusca</name>
    <dbReference type="NCBI Taxonomy" id="47858"/>
    <lineage>
        <taxon>Bacteria</taxon>
        <taxon>Bacillati</taxon>
        <taxon>Actinomycetota</taxon>
        <taxon>Actinomycetes</taxon>
        <taxon>Micromonosporales</taxon>
        <taxon>Micromonosporaceae</taxon>
        <taxon>Micromonospora</taxon>
    </lineage>
</organism>
<comment type="caution">
    <text evidence="3">The sequence shown here is derived from an EMBL/GenBank/DDBJ whole genome shotgun (WGS) entry which is preliminary data.</text>
</comment>
<keyword evidence="2" id="KW-1133">Transmembrane helix</keyword>
<evidence type="ECO:0000256" key="1">
    <source>
        <dbReference type="SAM" id="MobiDB-lite"/>
    </source>
</evidence>
<dbReference type="Proteomes" id="UP000823521">
    <property type="component" value="Unassembled WGS sequence"/>
</dbReference>